<comment type="caution">
    <text evidence="3">The sequence shown here is derived from an EMBL/GenBank/DDBJ whole genome shotgun (WGS) entry which is preliminary data.</text>
</comment>
<gene>
    <name evidence="3" type="ORF">DFH01_12340</name>
</gene>
<dbReference type="Pfam" id="PF19266">
    <property type="entry name" value="CIS_tube"/>
    <property type="match status" value="1"/>
</dbReference>
<feature type="compositionally biased region" description="Low complexity" evidence="1">
    <location>
        <begin position="294"/>
        <end position="305"/>
    </location>
</feature>
<dbReference type="OrthoDB" id="9815939at2"/>
<accession>A0A317FGX0</accession>
<feature type="compositionally biased region" description="Polar residues" evidence="1">
    <location>
        <begin position="33"/>
        <end position="42"/>
    </location>
</feature>
<dbReference type="Proteomes" id="UP000245765">
    <property type="component" value="Unassembled WGS sequence"/>
</dbReference>
<keyword evidence="4" id="KW-1185">Reference proteome</keyword>
<feature type="region of interest" description="Disordered" evidence="1">
    <location>
        <begin position="294"/>
        <end position="319"/>
    </location>
</feature>
<feature type="compositionally biased region" description="Pro residues" evidence="1">
    <location>
        <begin position="306"/>
        <end position="317"/>
    </location>
</feature>
<evidence type="ECO:0000313" key="3">
    <source>
        <dbReference type="EMBL" id="PWS37602.1"/>
    </source>
</evidence>
<dbReference type="AlphaFoldDB" id="A0A317FGX0"/>
<feature type="domain" description="Contractile injection system tube protein N-terminal" evidence="2">
    <location>
        <begin position="6"/>
        <end position="166"/>
    </location>
</feature>
<proteinExistence type="predicted"/>
<dbReference type="RefSeq" id="WP_109870710.1">
    <property type="nucleotide sequence ID" value="NZ_QGNA01000002.1"/>
</dbReference>
<dbReference type="EMBL" id="QGNA01000002">
    <property type="protein sequence ID" value="PWS37602.1"/>
    <property type="molecule type" value="Genomic_DNA"/>
</dbReference>
<feature type="compositionally biased region" description="Basic and acidic residues" evidence="1">
    <location>
        <begin position="74"/>
        <end position="83"/>
    </location>
</feature>
<feature type="compositionally biased region" description="Polar residues" evidence="1">
    <location>
        <begin position="51"/>
        <end position="60"/>
    </location>
</feature>
<feature type="region of interest" description="Disordered" evidence="1">
    <location>
        <begin position="69"/>
        <end position="88"/>
    </location>
</feature>
<evidence type="ECO:0000256" key="1">
    <source>
        <dbReference type="SAM" id="MobiDB-lite"/>
    </source>
</evidence>
<reference evidence="4" key="1">
    <citation type="submission" date="2018-05" db="EMBL/GenBank/DDBJ databases">
        <authorList>
            <person name="Du Z."/>
            <person name="Wang X."/>
        </authorList>
    </citation>
    <scope>NUCLEOTIDE SEQUENCE [LARGE SCALE GENOMIC DNA]</scope>
    <source>
        <strain evidence="4">CQN31</strain>
    </source>
</reference>
<feature type="region of interest" description="Disordered" evidence="1">
    <location>
        <begin position="1"/>
        <end position="60"/>
    </location>
</feature>
<dbReference type="InterPro" id="IPR045361">
    <property type="entry name" value="CIS_tube_prot_N"/>
</dbReference>
<name>A0A317FGX0_9PROT</name>
<evidence type="ECO:0000313" key="4">
    <source>
        <dbReference type="Proteomes" id="UP000245765"/>
    </source>
</evidence>
<organism evidence="3 4">
    <name type="scientific">Falsiroseomonas bella</name>
    <dbReference type="NCBI Taxonomy" id="2184016"/>
    <lineage>
        <taxon>Bacteria</taxon>
        <taxon>Pseudomonadati</taxon>
        <taxon>Pseudomonadota</taxon>
        <taxon>Alphaproteobacteria</taxon>
        <taxon>Acetobacterales</taxon>
        <taxon>Roseomonadaceae</taxon>
        <taxon>Falsiroseomonas</taxon>
    </lineage>
</organism>
<sequence>MTAQFRRASIVPFNEAGTEPQDDQAVPLDFNPATLTLKTSAGESRDRSRQGRQQVQNVGASSATLSFEAVFDSTRPRDGEDGRAPIQEEELDVRLRTRPLALLIQAAESEQGSGGNSQPAPRRVQFRWGSIVFNGLITQYQETFDYFSPGGVPLRSKVQITLTEQEFRYEIDSQERARAQAAAAPSPNSMRDAASASGADSLFDLGSGGFSLGLSAGFSAGFSAEFSAGFSADISLQAELGLSVDVGLSAGAGVSLSADAAVDLFGSSALGTGGATAGKSGVVAATPSGSGRAGAGTAAAVKGSIPSPPSPWAPEGPAPGSQAAGLAAIVLSQRAAGIALAAPNTPDAVTPLAPRGSPPPVLPRAPTGIAPLAIRGVPRAAETTGDRRPRWEALGVAPPRFVAAGASRTSGCGCGGGCGCARCGGG</sequence>
<evidence type="ECO:0000259" key="2">
    <source>
        <dbReference type="Pfam" id="PF19266"/>
    </source>
</evidence>
<protein>
    <recommendedName>
        <fullName evidence="2">Contractile injection system tube protein N-terminal domain-containing protein</fullName>
    </recommendedName>
</protein>